<evidence type="ECO:0000256" key="1">
    <source>
        <dbReference type="SAM" id="MobiDB-lite"/>
    </source>
</evidence>
<name>A0A9W8K0C1_9AGAR</name>
<proteinExistence type="predicted"/>
<organism evidence="2 3">
    <name type="scientific">Agrocybe chaxingu</name>
    <dbReference type="NCBI Taxonomy" id="84603"/>
    <lineage>
        <taxon>Eukaryota</taxon>
        <taxon>Fungi</taxon>
        <taxon>Dikarya</taxon>
        <taxon>Basidiomycota</taxon>
        <taxon>Agaricomycotina</taxon>
        <taxon>Agaricomycetes</taxon>
        <taxon>Agaricomycetidae</taxon>
        <taxon>Agaricales</taxon>
        <taxon>Agaricineae</taxon>
        <taxon>Strophariaceae</taxon>
        <taxon>Agrocybe</taxon>
    </lineage>
</organism>
<evidence type="ECO:0000313" key="3">
    <source>
        <dbReference type="Proteomes" id="UP001148786"/>
    </source>
</evidence>
<dbReference type="OrthoDB" id="3365698at2759"/>
<accession>A0A9W8K0C1</accession>
<reference evidence="2" key="1">
    <citation type="submission" date="2022-07" db="EMBL/GenBank/DDBJ databases">
        <title>Genome Sequence of Agrocybe chaxingu.</title>
        <authorList>
            <person name="Buettner E."/>
        </authorList>
    </citation>
    <scope>NUCLEOTIDE SEQUENCE</scope>
    <source>
        <strain evidence="2">MP-N11</strain>
    </source>
</reference>
<dbReference type="Proteomes" id="UP001148786">
    <property type="component" value="Unassembled WGS sequence"/>
</dbReference>
<dbReference type="AlphaFoldDB" id="A0A9W8K0C1"/>
<sequence>MSSSLSPLLTRSLGWTGIGRTTRRRIAGRPPFRSLPHSPTQGSPRNAVALPLTRQASPATLGLDNFGLESHSRIEILPDEVVAIIVHYARWRAIVFSTPSLWTNVALPPHISDETEISRCVSEWVQRAVAISSNHSLCSFDFVLPRPSSSSSIRTLSLAAPGYTPSFLPLLFACPYIEECLIAYDESSWFKQENDWEVINVAQEERHCMPRMKKLTVVRPPRNALLFMSKALCAPELKVVEVLLRESVAEMAEVERDVNDLCEASRVERKEVKLVYLTKEEWEVDARNGDHKRRRGWGV</sequence>
<protein>
    <submittedName>
        <fullName evidence="2">Uncharacterized protein</fullName>
    </submittedName>
</protein>
<feature type="region of interest" description="Disordered" evidence="1">
    <location>
        <begin position="26"/>
        <end position="46"/>
    </location>
</feature>
<keyword evidence="3" id="KW-1185">Reference proteome</keyword>
<comment type="caution">
    <text evidence="2">The sequence shown here is derived from an EMBL/GenBank/DDBJ whole genome shotgun (WGS) entry which is preliminary data.</text>
</comment>
<evidence type="ECO:0000313" key="2">
    <source>
        <dbReference type="EMBL" id="KAJ3500919.1"/>
    </source>
</evidence>
<gene>
    <name evidence="2" type="ORF">NLJ89_g9575</name>
</gene>
<dbReference type="EMBL" id="JANKHO010001521">
    <property type="protein sequence ID" value="KAJ3500919.1"/>
    <property type="molecule type" value="Genomic_DNA"/>
</dbReference>